<comment type="caution">
    <text evidence="7">The sequence shown here is derived from an EMBL/GenBank/DDBJ whole genome shotgun (WGS) entry which is preliminary data.</text>
</comment>
<feature type="domain" description="PDZ" evidence="6">
    <location>
        <begin position="456"/>
        <end position="539"/>
    </location>
</feature>
<comment type="similarity">
    <text evidence="1">Belongs to the peptidase S1C family.</text>
</comment>
<evidence type="ECO:0000313" key="8">
    <source>
        <dbReference type="Proteomes" id="UP000642993"/>
    </source>
</evidence>
<evidence type="ECO:0000259" key="6">
    <source>
        <dbReference type="PROSITE" id="PS50106"/>
    </source>
</evidence>
<dbReference type="GO" id="GO:0006508">
    <property type="term" value="P:proteolysis"/>
    <property type="evidence" value="ECO:0007669"/>
    <property type="project" value="UniProtKB-KW"/>
</dbReference>
<dbReference type="EMBL" id="JACYWE010000003">
    <property type="protein sequence ID" value="MBD8506293.1"/>
    <property type="molecule type" value="Genomic_DNA"/>
</dbReference>
<dbReference type="InterPro" id="IPR001478">
    <property type="entry name" value="PDZ"/>
</dbReference>
<evidence type="ECO:0000256" key="3">
    <source>
        <dbReference type="ARBA" id="ARBA00022801"/>
    </source>
</evidence>
<accession>A0A927JBZ2</accession>
<dbReference type="InterPro" id="IPR043504">
    <property type="entry name" value="Peptidase_S1_PA_chymotrypsin"/>
</dbReference>
<organism evidence="7 8">
    <name type="scientific">Lolliginicoccus lacisalsi</name>
    <dbReference type="NCBI Taxonomy" id="2742202"/>
    <lineage>
        <taxon>Bacteria</taxon>
        <taxon>Bacillati</taxon>
        <taxon>Actinomycetota</taxon>
        <taxon>Actinomycetes</taxon>
        <taxon>Mycobacteriales</taxon>
        <taxon>Hoyosellaceae</taxon>
        <taxon>Lolliginicoccus</taxon>
    </lineage>
</organism>
<keyword evidence="4" id="KW-0720">Serine protease</keyword>
<dbReference type="InterPro" id="IPR036034">
    <property type="entry name" value="PDZ_sf"/>
</dbReference>
<dbReference type="CDD" id="cd06779">
    <property type="entry name" value="cpPDZ_Deg_HtrA-like"/>
    <property type="match status" value="1"/>
</dbReference>
<dbReference type="InterPro" id="IPR051201">
    <property type="entry name" value="Chloro_Bact_Ser_Proteases"/>
</dbReference>
<feature type="region of interest" description="Disordered" evidence="5">
    <location>
        <begin position="1"/>
        <end position="187"/>
    </location>
</feature>
<dbReference type="InterPro" id="IPR001940">
    <property type="entry name" value="Peptidase_S1C"/>
</dbReference>
<dbReference type="PANTHER" id="PTHR43343">
    <property type="entry name" value="PEPTIDASE S12"/>
    <property type="match status" value="1"/>
</dbReference>
<proteinExistence type="inferred from homology"/>
<dbReference type="Gene3D" id="2.40.10.10">
    <property type="entry name" value="Trypsin-like serine proteases"/>
    <property type="match status" value="2"/>
</dbReference>
<dbReference type="Gene3D" id="2.30.42.10">
    <property type="match status" value="1"/>
</dbReference>
<dbReference type="FunFam" id="2.40.10.10:FF:000001">
    <property type="entry name" value="Periplasmic serine protease DegS"/>
    <property type="match status" value="1"/>
</dbReference>
<keyword evidence="3" id="KW-0378">Hydrolase</keyword>
<keyword evidence="8" id="KW-1185">Reference proteome</keyword>
<reference evidence="7" key="1">
    <citation type="submission" date="2020-09" db="EMBL/GenBank/DDBJ databases">
        <title>Hoyosella lacisalsi sp. nov., a halotolerant actinobacterium isolated from soil of Lake Gudzhirganskoe.</title>
        <authorList>
            <person name="Yang Q."/>
            <person name="Guo P.Y."/>
            <person name="Liu S.W."/>
            <person name="Li F.N."/>
            <person name="Sun C.H."/>
        </authorList>
    </citation>
    <scope>NUCLEOTIDE SEQUENCE</scope>
    <source>
        <strain evidence="7">G463</strain>
    </source>
</reference>
<keyword evidence="2" id="KW-0645">Protease</keyword>
<feature type="compositionally biased region" description="Basic and acidic residues" evidence="5">
    <location>
        <begin position="1"/>
        <end position="12"/>
    </location>
</feature>
<dbReference type="Pfam" id="PF13365">
    <property type="entry name" value="Trypsin_2"/>
    <property type="match status" value="1"/>
</dbReference>
<sequence length="552" mass="57152">MPRSDPRAEPGPRRAAPRGSRRSTRLAAERPRPDPHERPGRRARVPGGGAEPAEEATPEAPVNRADTAGPPRLEPRPIHRPTIDDATSRAFGRPSGVDGPSATESRHEARSDPGITVREPDPILAEAFGRPDGSTDVLQRDPRDQQRSPRTETPPADPWRDPAAPVTLGNPVDEPAGNSPATPATALPPLTTREVLLGGRVSWRALATLGLVAVLIGVAGGLIGRVTAEVYESRTSTKVSVAQVAGEEGDAPRGEVVEVARAVTPAVVSIRVRVGNQATTGSGVIIDEAGYIVTNNHVISIGARNADAEIELLFFDGSRASATIVGRDTRTDLAVLRTDADNLTVAEFGSSSEVQVGEEVIAIGAPLGLDRTVTTGIVSALNRAVPLSGPGSDTDGVIDAIQTDASINPGNSGGPLVDLAGRIIGINTAIQSSTGGSIGLGFAIPSDTAARIVQELIRSGRVDHPGIGVTARTVVNEAVAGAQIANVAAGSPAEEAGLREGDVVTRVAGREVFSSDELTVAIGELPVGESVTLEVRRQGRPLEIQVTPRILS</sequence>
<evidence type="ECO:0000256" key="5">
    <source>
        <dbReference type="SAM" id="MobiDB-lite"/>
    </source>
</evidence>
<dbReference type="AlphaFoldDB" id="A0A927JBZ2"/>
<dbReference type="InterPro" id="IPR009003">
    <property type="entry name" value="Peptidase_S1_PA"/>
</dbReference>
<gene>
    <name evidence="7" type="ORF">HT102_07345</name>
</gene>
<dbReference type="PANTHER" id="PTHR43343:SF3">
    <property type="entry name" value="PROTEASE DO-LIKE 8, CHLOROPLASTIC"/>
    <property type="match status" value="1"/>
</dbReference>
<dbReference type="Pfam" id="PF13180">
    <property type="entry name" value="PDZ_2"/>
    <property type="match status" value="1"/>
</dbReference>
<evidence type="ECO:0000256" key="2">
    <source>
        <dbReference type="ARBA" id="ARBA00022670"/>
    </source>
</evidence>
<dbReference type="PROSITE" id="PS50106">
    <property type="entry name" value="PDZ"/>
    <property type="match status" value="1"/>
</dbReference>
<dbReference type="Proteomes" id="UP000642993">
    <property type="component" value="Unassembled WGS sequence"/>
</dbReference>
<name>A0A927JBZ2_9ACTN</name>
<evidence type="ECO:0000313" key="7">
    <source>
        <dbReference type="EMBL" id="MBD8506293.1"/>
    </source>
</evidence>
<evidence type="ECO:0000256" key="1">
    <source>
        <dbReference type="ARBA" id="ARBA00010541"/>
    </source>
</evidence>
<protein>
    <submittedName>
        <fullName evidence="7">Trypsin-like peptidase domain-containing protein</fullName>
    </submittedName>
</protein>
<feature type="compositionally biased region" description="Basic and acidic residues" evidence="5">
    <location>
        <begin position="73"/>
        <end position="87"/>
    </location>
</feature>
<dbReference type="PRINTS" id="PR00834">
    <property type="entry name" value="PROTEASES2C"/>
</dbReference>
<dbReference type="SUPFAM" id="SSF50156">
    <property type="entry name" value="PDZ domain-like"/>
    <property type="match status" value="1"/>
</dbReference>
<dbReference type="SUPFAM" id="SSF50494">
    <property type="entry name" value="Trypsin-like serine proteases"/>
    <property type="match status" value="1"/>
</dbReference>
<dbReference type="GO" id="GO:0004252">
    <property type="term" value="F:serine-type endopeptidase activity"/>
    <property type="evidence" value="ECO:0007669"/>
    <property type="project" value="InterPro"/>
</dbReference>
<feature type="compositionally biased region" description="Basic and acidic residues" evidence="5">
    <location>
        <begin position="27"/>
        <end position="40"/>
    </location>
</feature>
<evidence type="ECO:0000256" key="4">
    <source>
        <dbReference type="ARBA" id="ARBA00022825"/>
    </source>
</evidence>
<feature type="compositionally biased region" description="Basic residues" evidence="5">
    <location>
        <begin position="15"/>
        <end position="24"/>
    </location>
</feature>
<dbReference type="SMART" id="SM00228">
    <property type="entry name" value="PDZ"/>
    <property type="match status" value="1"/>
</dbReference>
<feature type="compositionally biased region" description="Basic and acidic residues" evidence="5">
    <location>
        <begin position="138"/>
        <end position="150"/>
    </location>
</feature>